<name>A0A975BX89_9BACT</name>
<gene>
    <name evidence="1" type="ORF">dnm_094985</name>
</gene>
<dbReference type="Proteomes" id="UP000663722">
    <property type="component" value="Chromosome"/>
</dbReference>
<dbReference type="AlphaFoldDB" id="A0A975BX89"/>
<reference evidence="1" key="1">
    <citation type="journal article" date="2021" name="Microb. Physiol.">
        <title>Proteogenomic Insights into the Physiology of Marine, Sulfate-Reducing, Filamentous Desulfonema limicola and Desulfonema magnum.</title>
        <authorList>
            <person name="Schnaars V."/>
            <person name="Wohlbrand L."/>
            <person name="Scheve S."/>
            <person name="Hinrichs C."/>
            <person name="Reinhardt R."/>
            <person name="Rabus R."/>
        </authorList>
    </citation>
    <scope>NUCLEOTIDE SEQUENCE</scope>
    <source>
        <strain evidence="1">4be13</strain>
    </source>
</reference>
<sequence>MKATPVKVQLAVSANPPPSLIWLVIVFIRYHGF</sequence>
<protein>
    <submittedName>
        <fullName evidence="1">Uncharacterized protein</fullName>
    </submittedName>
</protein>
<dbReference type="EMBL" id="CP061800">
    <property type="protein sequence ID" value="QTA93398.1"/>
    <property type="molecule type" value="Genomic_DNA"/>
</dbReference>
<proteinExistence type="predicted"/>
<evidence type="ECO:0000313" key="2">
    <source>
        <dbReference type="Proteomes" id="UP000663722"/>
    </source>
</evidence>
<organism evidence="1 2">
    <name type="scientific">Desulfonema magnum</name>
    <dbReference type="NCBI Taxonomy" id="45655"/>
    <lineage>
        <taxon>Bacteria</taxon>
        <taxon>Pseudomonadati</taxon>
        <taxon>Thermodesulfobacteriota</taxon>
        <taxon>Desulfobacteria</taxon>
        <taxon>Desulfobacterales</taxon>
        <taxon>Desulfococcaceae</taxon>
        <taxon>Desulfonema</taxon>
    </lineage>
</organism>
<dbReference type="KEGG" id="dmm:dnm_094985"/>
<evidence type="ECO:0000313" key="1">
    <source>
        <dbReference type="EMBL" id="QTA93398.1"/>
    </source>
</evidence>
<accession>A0A975BX89</accession>
<keyword evidence="2" id="KW-1185">Reference proteome</keyword>